<reference evidence="16 17" key="1">
    <citation type="submission" date="2023-03" db="EMBL/GenBank/DDBJ databases">
        <title>Thalassotalea loyana LMG 22536T draft genome sequence.</title>
        <authorList>
            <person name="Sawabe T."/>
        </authorList>
    </citation>
    <scope>NUCLEOTIDE SEQUENCE [LARGE SCALE GENOMIC DNA]</scope>
    <source>
        <strain evidence="16 17">LMG 22536</strain>
    </source>
</reference>
<dbReference type="Pfam" id="PF00332">
    <property type="entry name" value="Glyco_hydro_17"/>
    <property type="match status" value="1"/>
</dbReference>
<dbReference type="InterPro" id="IPR017853">
    <property type="entry name" value="GH"/>
</dbReference>
<keyword evidence="6" id="KW-0732">Signal</keyword>
<evidence type="ECO:0000256" key="5">
    <source>
        <dbReference type="ARBA" id="ARBA00022525"/>
    </source>
</evidence>
<keyword evidence="3" id="KW-1003">Cell membrane</keyword>
<evidence type="ECO:0000256" key="2">
    <source>
        <dbReference type="ARBA" id="ARBA00004236"/>
    </source>
</evidence>
<accession>A0ABQ6HC13</accession>
<evidence type="ECO:0000256" key="8">
    <source>
        <dbReference type="ARBA" id="ARBA00023136"/>
    </source>
</evidence>
<dbReference type="Gene3D" id="3.20.20.80">
    <property type="entry name" value="Glycosidases"/>
    <property type="match status" value="1"/>
</dbReference>
<dbReference type="EMBL" id="BSSV01000003">
    <property type="protein sequence ID" value="GLX85647.1"/>
    <property type="molecule type" value="Genomic_DNA"/>
</dbReference>
<keyword evidence="8" id="KW-0472">Membrane</keyword>
<keyword evidence="11" id="KW-0961">Cell wall biogenesis/degradation</keyword>
<comment type="subcellular location">
    <subcellularLocation>
        <location evidence="2">Cell membrane</location>
    </subcellularLocation>
    <subcellularLocation>
        <location evidence="1">Secreted</location>
        <location evidence="1">Cell wall</location>
    </subcellularLocation>
</comment>
<evidence type="ECO:0000256" key="12">
    <source>
        <dbReference type="ARBA" id="ARBA00023326"/>
    </source>
</evidence>
<evidence type="ECO:0000256" key="14">
    <source>
        <dbReference type="ARBA" id="ARBA00042373"/>
    </source>
</evidence>
<evidence type="ECO:0000256" key="11">
    <source>
        <dbReference type="ARBA" id="ARBA00023316"/>
    </source>
</evidence>
<name>A0ABQ6HC13_9GAMM</name>
<keyword evidence="9" id="KW-0325">Glycoprotein</keyword>
<keyword evidence="12" id="KW-0624">Polysaccharide degradation</keyword>
<evidence type="ECO:0000256" key="4">
    <source>
        <dbReference type="ARBA" id="ARBA00022512"/>
    </source>
</evidence>
<dbReference type="InterPro" id="IPR050732">
    <property type="entry name" value="Beta-glucan_modifiers"/>
</dbReference>
<evidence type="ECO:0000256" key="10">
    <source>
        <dbReference type="ARBA" id="ARBA00023277"/>
    </source>
</evidence>
<evidence type="ECO:0000256" key="7">
    <source>
        <dbReference type="ARBA" id="ARBA00022801"/>
    </source>
</evidence>
<proteinExistence type="predicted"/>
<gene>
    <name evidence="16" type="ORF">tloyanaT_18990</name>
</gene>
<evidence type="ECO:0000313" key="17">
    <source>
        <dbReference type="Proteomes" id="UP001157134"/>
    </source>
</evidence>
<keyword evidence="17" id="KW-1185">Reference proteome</keyword>
<evidence type="ECO:0000256" key="9">
    <source>
        <dbReference type="ARBA" id="ARBA00023180"/>
    </source>
</evidence>
<dbReference type="RefSeq" id="WP_284297949.1">
    <property type="nucleotide sequence ID" value="NZ_BSSV01000003.1"/>
</dbReference>
<dbReference type="Proteomes" id="UP001157134">
    <property type="component" value="Unassembled WGS sequence"/>
</dbReference>
<comment type="caution">
    <text evidence="16">The sequence shown here is derived from an EMBL/GenBank/DDBJ whole genome shotgun (WGS) entry which is preliminary data.</text>
</comment>
<sequence>MNNNEQLPYASAICYSGYREGQNPREGIYPSYQQIKEDLLILQDDWCYLRLYDCGPHAQLVIDVINNENLNFKLMLGADIGAEQINPNCPWGAQYSAEELTRNAEANEEQINKLIEYANNYPDIIASVSIGNEASVDWTDHLVPVEKLVYYAQKVKDNVKQPVTFCENYVPWCEKLEPLVEVVDFISIHTYPAWEYKTIESALAYTIENYQSVANKYPHKQIVITEAGWTTRSNGRGIECWNASPELQAIYYQQLLTWSKENRITTFFFEAFDEPWKGSADSDEPEKHWGLFYVDRSPKLAMRSRA</sequence>
<evidence type="ECO:0000256" key="6">
    <source>
        <dbReference type="ARBA" id="ARBA00022729"/>
    </source>
</evidence>
<dbReference type="PANTHER" id="PTHR16631">
    <property type="entry name" value="GLUCAN 1,3-BETA-GLUCOSIDASE"/>
    <property type="match status" value="1"/>
</dbReference>
<keyword evidence="7" id="KW-0378">Hydrolase</keyword>
<keyword evidence="4" id="KW-0134">Cell wall</keyword>
<comment type="function">
    <text evidence="13">Glucanases play a role in cell expansion during growth, in cell-cell fusion during mating, and in spore release during sporulation. This enzyme may be involved in beta-glucan degradation. Active on laminarin and lichenan.</text>
</comment>
<evidence type="ECO:0000256" key="15">
    <source>
        <dbReference type="ARBA" id="ARBA00043078"/>
    </source>
</evidence>
<evidence type="ECO:0000313" key="16">
    <source>
        <dbReference type="EMBL" id="GLX85647.1"/>
    </source>
</evidence>
<evidence type="ECO:0000256" key="3">
    <source>
        <dbReference type="ARBA" id="ARBA00022475"/>
    </source>
</evidence>
<organism evidence="16 17">
    <name type="scientific">Thalassotalea loyana</name>
    <dbReference type="NCBI Taxonomy" id="280483"/>
    <lineage>
        <taxon>Bacteria</taxon>
        <taxon>Pseudomonadati</taxon>
        <taxon>Pseudomonadota</taxon>
        <taxon>Gammaproteobacteria</taxon>
        <taxon>Alteromonadales</taxon>
        <taxon>Colwelliaceae</taxon>
        <taxon>Thalassotalea</taxon>
    </lineage>
</organism>
<dbReference type="InterPro" id="IPR000490">
    <property type="entry name" value="Glyco_hydro_17"/>
</dbReference>
<evidence type="ECO:0000256" key="1">
    <source>
        <dbReference type="ARBA" id="ARBA00004191"/>
    </source>
</evidence>
<keyword evidence="5" id="KW-0964">Secreted</keyword>
<dbReference type="PANTHER" id="PTHR16631:SF17">
    <property type="entry name" value="GLUCAN ENDO-1,3-BETA-GLUCOSIDASE BTGC"/>
    <property type="match status" value="1"/>
</dbReference>
<dbReference type="SUPFAM" id="SSF51445">
    <property type="entry name" value="(Trans)glycosidases"/>
    <property type="match status" value="1"/>
</dbReference>
<evidence type="ECO:0000256" key="13">
    <source>
        <dbReference type="ARBA" id="ARBA00037649"/>
    </source>
</evidence>
<protein>
    <recommendedName>
        <fullName evidence="15">Endo-1,3-beta-glucanase btgC</fullName>
    </recommendedName>
    <alternativeName>
        <fullName evidence="14">Laminarinase btgC</fullName>
    </alternativeName>
</protein>
<keyword evidence="10" id="KW-0119">Carbohydrate metabolism</keyword>